<evidence type="ECO:0000256" key="9">
    <source>
        <dbReference type="ARBA" id="ARBA00023002"/>
    </source>
</evidence>
<accession>A0AAN7ZJY8</accession>
<protein>
    <recommendedName>
        <fullName evidence="18">Cytochrome P450</fullName>
    </recommendedName>
</protein>
<evidence type="ECO:0000256" key="4">
    <source>
        <dbReference type="ARBA" id="ARBA00010617"/>
    </source>
</evidence>
<keyword evidence="8" id="KW-0492">Microsome</keyword>
<evidence type="ECO:0000313" key="17">
    <source>
        <dbReference type="Proteomes" id="UP001329430"/>
    </source>
</evidence>
<keyword evidence="9 14" id="KW-0560">Oxidoreductase</keyword>
<dbReference type="GO" id="GO:0005506">
    <property type="term" value="F:iron ion binding"/>
    <property type="evidence" value="ECO:0007669"/>
    <property type="project" value="InterPro"/>
</dbReference>
<comment type="similarity">
    <text evidence="4 14">Belongs to the cytochrome P450 family.</text>
</comment>
<dbReference type="EMBL" id="JAVRBK010000007">
    <property type="protein sequence ID" value="KAK5641903.1"/>
    <property type="molecule type" value="Genomic_DNA"/>
</dbReference>
<keyword evidence="11 14" id="KW-0503">Monooxygenase</keyword>
<dbReference type="GO" id="GO:0005789">
    <property type="term" value="C:endoplasmic reticulum membrane"/>
    <property type="evidence" value="ECO:0007669"/>
    <property type="project" value="UniProtKB-SubCell"/>
</dbReference>
<dbReference type="PRINTS" id="PR00463">
    <property type="entry name" value="EP450I"/>
</dbReference>
<evidence type="ECO:0000256" key="11">
    <source>
        <dbReference type="ARBA" id="ARBA00023033"/>
    </source>
</evidence>
<evidence type="ECO:0000256" key="7">
    <source>
        <dbReference type="ARBA" id="ARBA00022824"/>
    </source>
</evidence>
<evidence type="ECO:0000256" key="10">
    <source>
        <dbReference type="ARBA" id="ARBA00023004"/>
    </source>
</evidence>
<evidence type="ECO:0000256" key="1">
    <source>
        <dbReference type="ARBA" id="ARBA00001971"/>
    </source>
</evidence>
<keyword evidence="17" id="KW-1185">Reference proteome</keyword>
<evidence type="ECO:0000256" key="6">
    <source>
        <dbReference type="ARBA" id="ARBA00022723"/>
    </source>
</evidence>
<dbReference type="GO" id="GO:0016705">
    <property type="term" value="F:oxidoreductase activity, acting on paired donors, with incorporation or reduction of molecular oxygen"/>
    <property type="evidence" value="ECO:0007669"/>
    <property type="project" value="InterPro"/>
</dbReference>
<evidence type="ECO:0000256" key="15">
    <source>
        <dbReference type="SAM" id="SignalP"/>
    </source>
</evidence>
<dbReference type="InterPro" id="IPR002401">
    <property type="entry name" value="Cyt_P450_E_grp-I"/>
</dbReference>
<evidence type="ECO:0000313" key="16">
    <source>
        <dbReference type="EMBL" id="KAK5641903.1"/>
    </source>
</evidence>
<dbReference type="InterPro" id="IPR017972">
    <property type="entry name" value="Cyt_P450_CS"/>
</dbReference>
<dbReference type="Pfam" id="PF00067">
    <property type="entry name" value="p450"/>
    <property type="match status" value="1"/>
</dbReference>
<organism evidence="16 17">
    <name type="scientific">Pyrocoelia pectoralis</name>
    <dbReference type="NCBI Taxonomy" id="417401"/>
    <lineage>
        <taxon>Eukaryota</taxon>
        <taxon>Metazoa</taxon>
        <taxon>Ecdysozoa</taxon>
        <taxon>Arthropoda</taxon>
        <taxon>Hexapoda</taxon>
        <taxon>Insecta</taxon>
        <taxon>Pterygota</taxon>
        <taxon>Neoptera</taxon>
        <taxon>Endopterygota</taxon>
        <taxon>Coleoptera</taxon>
        <taxon>Polyphaga</taxon>
        <taxon>Elateriformia</taxon>
        <taxon>Elateroidea</taxon>
        <taxon>Lampyridae</taxon>
        <taxon>Lampyrinae</taxon>
        <taxon>Pyrocoelia</taxon>
    </lineage>
</organism>
<dbReference type="InterPro" id="IPR036396">
    <property type="entry name" value="Cyt_P450_sf"/>
</dbReference>
<reference evidence="16 17" key="1">
    <citation type="journal article" date="2024" name="Insects">
        <title>An Improved Chromosome-Level Genome Assembly of the Firefly Pyrocoelia pectoralis.</title>
        <authorList>
            <person name="Fu X."/>
            <person name="Meyer-Rochow V.B."/>
            <person name="Ballantyne L."/>
            <person name="Zhu X."/>
        </authorList>
    </citation>
    <scope>NUCLEOTIDE SEQUENCE [LARGE SCALE GENOMIC DNA]</scope>
    <source>
        <strain evidence="16">XCY_ONT2</strain>
    </source>
</reference>
<dbReference type="InterPro" id="IPR050476">
    <property type="entry name" value="Insect_CytP450_Detox"/>
</dbReference>
<gene>
    <name evidence="16" type="ORF">RI129_010450</name>
</gene>
<evidence type="ECO:0000256" key="14">
    <source>
        <dbReference type="RuleBase" id="RU000461"/>
    </source>
</evidence>
<feature type="signal peptide" evidence="15">
    <location>
        <begin position="1"/>
        <end position="20"/>
    </location>
</feature>
<comment type="caution">
    <text evidence="16">The sequence shown here is derived from an EMBL/GenBank/DDBJ whole genome shotgun (WGS) entry which is preliminary data.</text>
</comment>
<comment type="cofactor">
    <cofactor evidence="1 13">
        <name>heme</name>
        <dbReference type="ChEBI" id="CHEBI:30413"/>
    </cofactor>
</comment>
<keyword evidence="6 13" id="KW-0479">Metal-binding</keyword>
<dbReference type="SUPFAM" id="SSF48264">
    <property type="entry name" value="Cytochrome P450"/>
    <property type="match status" value="1"/>
</dbReference>
<evidence type="ECO:0000256" key="2">
    <source>
        <dbReference type="ARBA" id="ARBA00004174"/>
    </source>
</evidence>
<dbReference type="AlphaFoldDB" id="A0AAN7ZJY8"/>
<evidence type="ECO:0008006" key="18">
    <source>
        <dbReference type="Google" id="ProtNLM"/>
    </source>
</evidence>
<keyword evidence="5 13" id="KW-0349">Heme</keyword>
<evidence type="ECO:0000256" key="13">
    <source>
        <dbReference type="PIRSR" id="PIRSR602401-1"/>
    </source>
</evidence>
<keyword evidence="7" id="KW-0256">Endoplasmic reticulum</keyword>
<dbReference type="Proteomes" id="UP001329430">
    <property type="component" value="Chromosome 7"/>
</dbReference>
<dbReference type="Gene3D" id="1.10.630.10">
    <property type="entry name" value="Cytochrome P450"/>
    <property type="match status" value="1"/>
</dbReference>
<dbReference type="PANTHER" id="PTHR24292">
    <property type="entry name" value="CYTOCHROME P450"/>
    <property type="match status" value="1"/>
</dbReference>
<dbReference type="FunFam" id="1.10.630.10:FF:000182">
    <property type="entry name" value="Cytochrome P450 3A4"/>
    <property type="match status" value="1"/>
</dbReference>
<dbReference type="PROSITE" id="PS00086">
    <property type="entry name" value="CYTOCHROME_P450"/>
    <property type="match status" value="1"/>
</dbReference>
<dbReference type="GO" id="GO:0004497">
    <property type="term" value="F:monooxygenase activity"/>
    <property type="evidence" value="ECO:0007669"/>
    <property type="project" value="UniProtKB-KW"/>
</dbReference>
<comment type="subcellular location">
    <subcellularLocation>
        <location evidence="3">Endoplasmic reticulum membrane</location>
        <topology evidence="3">Peripheral membrane protein</topology>
    </subcellularLocation>
    <subcellularLocation>
        <location evidence="2">Microsome membrane</location>
        <topology evidence="2">Peripheral membrane protein</topology>
    </subcellularLocation>
</comment>
<keyword evidence="15" id="KW-0732">Signal</keyword>
<name>A0AAN7ZJY8_9COLE</name>
<feature type="binding site" description="axial binding residue" evidence="13">
    <location>
        <position position="430"/>
    </location>
    <ligand>
        <name>heme</name>
        <dbReference type="ChEBI" id="CHEBI:30413"/>
    </ligand>
    <ligandPart>
        <name>Fe</name>
        <dbReference type="ChEBI" id="CHEBI:18248"/>
    </ligandPart>
</feature>
<feature type="chain" id="PRO_5042995117" description="Cytochrome P450" evidence="15">
    <location>
        <begin position="21"/>
        <end position="486"/>
    </location>
</feature>
<dbReference type="InterPro" id="IPR001128">
    <property type="entry name" value="Cyt_P450"/>
</dbReference>
<sequence>MIYLLLLLIFVCAIWRFTTWNRRGIRQYNFWTIWWKNFNDVIRQLSYCERSISLCRDFPNERYVGTYQSGIPTLCVKDPKLIQKILTKDFDHFRNRYPRLPDDGDPVLRKSLFLLNGTPWKTLRKVASPIFTLKKLKIMYAAMMECSINHCKILEHQVAPDAVLEMKSILAHLATDIFCLTHFSIYVNSLSDPNNKLYNMIKSIFDLDIRFYLRVGLIKIFPPIARFLGLRVFNQEMILYFQKLVDENRKARVENNLERPDIIDLLYIQNKDNENLTVEDTTATIVSFFAAGFDTVSSLMGFITFELAKNPQKQQKLQTEIDETFKACNGNVPYETMLKLKFLDCVISETLRLWSATAFMERECVKPYTIPAEVQGEKPIHLKVGDVVAIPTFGLHRDPKFYEEPDSFKPERFLTCDEFFMPFGNGPRQCIGNRYSMVVTKVAMFNLFLKFNILPSEKTAKEIRVLRTNLQVVSKDGYWLKLQRRG</sequence>
<dbReference type="CDD" id="cd11056">
    <property type="entry name" value="CYP6-like"/>
    <property type="match status" value="1"/>
</dbReference>
<dbReference type="PANTHER" id="PTHR24292:SF54">
    <property type="entry name" value="CYP9F3-RELATED"/>
    <property type="match status" value="1"/>
</dbReference>
<evidence type="ECO:0000256" key="5">
    <source>
        <dbReference type="ARBA" id="ARBA00022617"/>
    </source>
</evidence>
<evidence type="ECO:0000256" key="12">
    <source>
        <dbReference type="ARBA" id="ARBA00023136"/>
    </source>
</evidence>
<proteinExistence type="inferred from homology"/>
<evidence type="ECO:0000256" key="3">
    <source>
        <dbReference type="ARBA" id="ARBA00004406"/>
    </source>
</evidence>
<dbReference type="GO" id="GO:0020037">
    <property type="term" value="F:heme binding"/>
    <property type="evidence" value="ECO:0007669"/>
    <property type="project" value="InterPro"/>
</dbReference>
<keyword evidence="10 13" id="KW-0408">Iron</keyword>
<dbReference type="PRINTS" id="PR00385">
    <property type="entry name" value="P450"/>
</dbReference>
<keyword evidence="12" id="KW-0472">Membrane</keyword>
<evidence type="ECO:0000256" key="8">
    <source>
        <dbReference type="ARBA" id="ARBA00022848"/>
    </source>
</evidence>